<evidence type="ECO:0000313" key="2">
    <source>
        <dbReference type="Proteomes" id="UP000027308"/>
    </source>
</evidence>
<dbReference type="OrthoDB" id="7021248at2"/>
<organism evidence="1 2">
    <name type="scientific">Pseudomonas simiae</name>
    <dbReference type="NCBI Taxonomy" id="321846"/>
    <lineage>
        <taxon>Bacteria</taxon>
        <taxon>Pseudomonadati</taxon>
        <taxon>Pseudomonadota</taxon>
        <taxon>Gammaproteobacteria</taxon>
        <taxon>Pseudomonadales</taxon>
        <taxon>Pseudomonadaceae</taxon>
        <taxon>Pseudomonas</taxon>
    </lineage>
</organism>
<dbReference type="Proteomes" id="UP000027308">
    <property type="component" value="Chromosome"/>
</dbReference>
<name>A0A1N7U278_9PSED</name>
<protein>
    <submittedName>
        <fullName evidence="1">Uncharacterized protein</fullName>
    </submittedName>
</protein>
<dbReference type="eggNOG" id="ENOG5033ZTM">
    <property type="taxonomic scope" value="Bacteria"/>
</dbReference>
<dbReference type="AlphaFoldDB" id="A0A1N7U278"/>
<evidence type="ECO:0000313" key="1">
    <source>
        <dbReference type="EMBL" id="AIB37905.1"/>
    </source>
</evidence>
<sequence>MAFAFEGHFLLLQLHNICLPCGSVAPFRKEQVVQQLKTFKHVHAHDDDESVQKLLSAWIKAVERYTKAFKDNPWWYNERASLSVLAGAAWTLKDWFALEEFSTIKRMRTLKPGVDEGQLRNGRCDLFIRNPEESIAIEAKQAVQRIGVRADGETYMNKALKAAWDDTGDLGHWEANRRFAVTFVVPTIPLSEVRIGAGKRVQICPDKVKASLNRWLTDEPYFPGWSLKSTQFAYIFPKLGSPDYVDGHRYFPGIVVIFDERLRANQIRRPTEASDVKVALA</sequence>
<dbReference type="EMBL" id="CP007637">
    <property type="protein sequence ID" value="AIB37905.1"/>
    <property type="molecule type" value="Genomic_DNA"/>
</dbReference>
<accession>A0A1N7U278</accession>
<reference evidence="1 2" key="1">
    <citation type="submission" date="2014-05" db="EMBL/GenBank/DDBJ databases">
        <title>Pseudomonas simiae WCS417.</title>
        <authorList>
            <person name="Berendsen R.L."/>
        </authorList>
    </citation>
    <scope>NUCLEOTIDE SEQUENCE [LARGE SCALE GENOMIC DNA]</scope>
    <source>
        <strain evidence="1 2">WCS417</strain>
    </source>
</reference>
<gene>
    <name evidence="1" type="ORF">PS417_20445</name>
</gene>
<proteinExistence type="predicted"/>